<feature type="transmembrane region" description="Helical" evidence="8">
    <location>
        <begin position="173"/>
        <end position="191"/>
    </location>
</feature>
<evidence type="ECO:0000313" key="10">
    <source>
        <dbReference type="Proteomes" id="UP000469185"/>
    </source>
</evidence>
<keyword evidence="4" id="KW-1003">Cell membrane</keyword>
<evidence type="ECO:0000256" key="2">
    <source>
        <dbReference type="ARBA" id="ARBA00010068"/>
    </source>
</evidence>
<sequence>MSAVGLFYVGAVLFINAVMLLGRMTPRESAPLNLFVGALQVITPTILIITADGDPALIFAASGLYLFGFTYLWVGVNGATGWPGRGLGWFSLFVSASAIGFAAEAFRADDPAFGVIWLLWSVLWFLFFLVLGLERVELGPFTGIVAGVEAFLTAAVPAFLILTGRWESTTTSALVIAAIGLLMLASAGPLARQFVVVPAQPAQPAQPSP</sequence>
<dbReference type="RefSeq" id="WP_163819506.1">
    <property type="nucleotide sequence ID" value="NZ_JAAGOB010000008.1"/>
</dbReference>
<name>A0A6N9YNT2_9ACTN</name>
<comment type="similarity">
    <text evidence="2">Belongs to the AmiS/UreI family.</text>
</comment>
<dbReference type="GO" id="GO:0005886">
    <property type="term" value="C:plasma membrane"/>
    <property type="evidence" value="ECO:0007669"/>
    <property type="project" value="UniProtKB-SubCell"/>
</dbReference>
<keyword evidence="10" id="KW-1185">Reference proteome</keyword>
<dbReference type="Proteomes" id="UP000469185">
    <property type="component" value="Unassembled WGS sequence"/>
</dbReference>
<evidence type="ECO:0000256" key="1">
    <source>
        <dbReference type="ARBA" id="ARBA00004651"/>
    </source>
</evidence>
<feature type="transmembrane region" description="Helical" evidence="8">
    <location>
        <begin position="112"/>
        <end position="131"/>
    </location>
</feature>
<organism evidence="9 10">
    <name type="scientific">Phytoactinopolyspora alkaliphila</name>
    <dbReference type="NCBI Taxonomy" id="1783498"/>
    <lineage>
        <taxon>Bacteria</taxon>
        <taxon>Bacillati</taxon>
        <taxon>Actinomycetota</taxon>
        <taxon>Actinomycetes</taxon>
        <taxon>Jiangellales</taxon>
        <taxon>Jiangellaceae</taxon>
        <taxon>Phytoactinopolyspora</taxon>
    </lineage>
</organism>
<protein>
    <submittedName>
        <fullName evidence="9">Transporter</fullName>
    </submittedName>
</protein>
<evidence type="ECO:0000313" key="9">
    <source>
        <dbReference type="EMBL" id="NED96721.1"/>
    </source>
</evidence>
<feature type="transmembrane region" description="Helical" evidence="8">
    <location>
        <begin position="32"/>
        <end position="50"/>
    </location>
</feature>
<reference evidence="9 10" key="1">
    <citation type="submission" date="2020-02" db="EMBL/GenBank/DDBJ databases">
        <authorList>
            <person name="Li X.-J."/>
            <person name="Feng X.-M."/>
        </authorList>
    </citation>
    <scope>NUCLEOTIDE SEQUENCE [LARGE SCALE GENOMIC DNA]</scope>
    <source>
        <strain evidence="9 10">CGMCC 4.7225</strain>
    </source>
</reference>
<evidence type="ECO:0000256" key="3">
    <source>
        <dbReference type="ARBA" id="ARBA00022448"/>
    </source>
</evidence>
<gene>
    <name evidence="9" type="ORF">G1H11_15530</name>
</gene>
<feature type="transmembrane region" description="Helical" evidence="8">
    <location>
        <begin position="86"/>
        <end position="106"/>
    </location>
</feature>
<comment type="subcellular location">
    <subcellularLocation>
        <location evidence="1">Cell membrane</location>
        <topology evidence="1">Multi-pass membrane protein</topology>
    </subcellularLocation>
</comment>
<dbReference type="InterPro" id="IPR003211">
    <property type="entry name" value="AmiSUreI_transpt"/>
</dbReference>
<comment type="caution">
    <text evidence="9">The sequence shown here is derived from an EMBL/GenBank/DDBJ whole genome shotgun (WGS) entry which is preliminary data.</text>
</comment>
<evidence type="ECO:0000256" key="6">
    <source>
        <dbReference type="ARBA" id="ARBA00022989"/>
    </source>
</evidence>
<dbReference type="Pfam" id="PF02293">
    <property type="entry name" value="AmiS_UreI"/>
    <property type="match status" value="1"/>
</dbReference>
<dbReference type="Gene3D" id="1.25.40.600">
    <property type="match status" value="1"/>
</dbReference>
<feature type="transmembrane region" description="Helical" evidence="8">
    <location>
        <begin position="56"/>
        <end position="74"/>
    </location>
</feature>
<evidence type="ECO:0000256" key="7">
    <source>
        <dbReference type="ARBA" id="ARBA00023136"/>
    </source>
</evidence>
<keyword evidence="5 8" id="KW-0812">Transmembrane</keyword>
<feature type="transmembrane region" description="Helical" evidence="8">
    <location>
        <begin position="138"/>
        <end position="161"/>
    </location>
</feature>
<evidence type="ECO:0000256" key="4">
    <source>
        <dbReference type="ARBA" id="ARBA00022475"/>
    </source>
</evidence>
<dbReference type="EMBL" id="JAAGOB010000008">
    <property type="protein sequence ID" value="NED96721.1"/>
    <property type="molecule type" value="Genomic_DNA"/>
</dbReference>
<feature type="transmembrane region" description="Helical" evidence="8">
    <location>
        <begin position="6"/>
        <end position="25"/>
    </location>
</feature>
<dbReference type="AlphaFoldDB" id="A0A6N9YNT2"/>
<accession>A0A6N9YNT2</accession>
<dbReference type="CDD" id="cd13429">
    <property type="entry name" value="UreI_AmiS_like_2"/>
    <property type="match status" value="1"/>
</dbReference>
<proteinExistence type="inferred from homology"/>
<dbReference type="InterPro" id="IPR038523">
    <property type="entry name" value="AmiSUreI_transpt_sf"/>
</dbReference>
<keyword evidence="3" id="KW-0813">Transport</keyword>
<evidence type="ECO:0000256" key="5">
    <source>
        <dbReference type="ARBA" id="ARBA00022692"/>
    </source>
</evidence>
<evidence type="ECO:0000256" key="8">
    <source>
        <dbReference type="SAM" id="Phobius"/>
    </source>
</evidence>
<keyword evidence="6 8" id="KW-1133">Transmembrane helix</keyword>
<keyword evidence="7 8" id="KW-0472">Membrane</keyword>